<sequence>MMNKNTKMWIAAGIVALMAGTGTALAATETPAAPSSDAAQTQDQVEKFDNRGEMKGGKFLMKGDHQALLDFLKITHEELHTAREAQKSLLDIATEKGISKDALVDFLLENHTKSIDQAVTDGKIDAEKAAEIKSKLTREQIEERISQAAPAKHDGEKGFGGPGKMMIGKNSQELLDFLKLTEEQLRTAMQADKTLLDVATDQGIEKDALVTFLLDSQTQHIDQAVTDGKIDAEKAAEMKTHLTREKIEAMISSKGPAFGKGGAHGGHHGKFRKGAPQDGAATTELPSAQTQVQQQSYEAL</sequence>
<dbReference type="EMBL" id="JAPMLT010000007">
    <property type="protein sequence ID" value="MCX7570957.1"/>
    <property type="molecule type" value="Genomic_DNA"/>
</dbReference>
<feature type="chain" id="PRO_5045642801" description="DUF5667 domain-containing protein" evidence="2">
    <location>
        <begin position="27"/>
        <end position="300"/>
    </location>
</feature>
<accession>A0ABT3X4R0</accession>
<keyword evidence="4" id="KW-1185">Reference proteome</keyword>
<organism evidence="3 4">
    <name type="scientific">Tumebacillus lacus</name>
    <dbReference type="NCBI Taxonomy" id="2995335"/>
    <lineage>
        <taxon>Bacteria</taxon>
        <taxon>Bacillati</taxon>
        <taxon>Bacillota</taxon>
        <taxon>Bacilli</taxon>
        <taxon>Bacillales</taxon>
        <taxon>Alicyclobacillaceae</taxon>
        <taxon>Tumebacillus</taxon>
    </lineage>
</organism>
<evidence type="ECO:0000256" key="1">
    <source>
        <dbReference type="SAM" id="MobiDB-lite"/>
    </source>
</evidence>
<feature type="region of interest" description="Disordered" evidence="1">
    <location>
        <begin position="256"/>
        <end position="300"/>
    </location>
</feature>
<evidence type="ECO:0008006" key="5">
    <source>
        <dbReference type="Google" id="ProtNLM"/>
    </source>
</evidence>
<keyword evidence="2" id="KW-0732">Signal</keyword>
<comment type="caution">
    <text evidence="3">The sequence shown here is derived from an EMBL/GenBank/DDBJ whole genome shotgun (WGS) entry which is preliminary data.</text>
</comment>
<reference evidence="3 4" key="1">
    <citation type="submission" date="2022-11" db="EMBL/GenBank/DDBJ databases">
        <title>Study of microbial diversity in lake waters.</title>
        <authorList>
            <person name="Zhang J."/>
        </authorList>
    </citation>
    <scope>NUCLEOTIDE SEQUENCE [LARGE SCALE GENOMIC DNA]</scope>
    <source>
        <strain evidence="3 4">DT12</strain>
    </source>
</reference>
<dbReference type="Proteomes" id="UP001208017">
    <property type="component" value="Unassembled WGS sequence"/>
</dbReference>
<feature type="signal peptide" evidence="2">
    <location>
        <begin position="1"/>
        <end position="26"/>
    </location>
</feature>
<gene>
    <name evidence="3" type="ORF">OS242_13490</name>
</gene>
<evidence type="ECO:0000256" key="2">
    <source>
        <dbReference type="SAM" id="SignalP"/>
    </source>
</evidence>
<proteinExistence type="predicted"/>
<dbReference type="RefSeq" id="WP_267152201.1">
    <property type="nucleotide sequence ID" value="NZ_JAPMLT010000007.1"/>
</dbReference>
<feature type="compositionally biased region" description="Polar residues" evidence="1">
    <location>
        <begin position="284"/>
        <end position="300"/>
    </location>
</feature>
<evidence type="ECO:0000313" key="4">
    <source>
        <dbReference type="Proteomes" id="UP001208017"/>
    </source>
</evidence>
<evidence type="ECO:0000313" key="3">
    <source>
        <dbReference type="EMBL" id="MCX7570957.1"/>
    </source>
</evidence>
<protein>
    <recommendedName>
        <fullName evidence="5">DUF5667 domain-containing protein</fullName>
    </recommendedName>
</protein>
<name>A0ABT3X4R0_9BACL</name>